<dbReference type="Gene3D" id="2.60.120.10">
    <property type="entry name" value="Jelly Rolls"/>
    <property type="match status" value="1"/>
</dbReference>
<dbReference type="PROSITE" id="PS50042">
    <property type="entry name" value="CNMP_BINDING_3"/>
    <property type="match status" value="1"/>
</dbReference>
<dbReference type="GO" id="GO:0008076">
    <property type="term" value="C:voltage-gated potassium channel complex"/>
    <property type="evidence" value="ECO:0007669"/>
    <property type="project" value="TreeGrafter"/>
</dbReference>
<keyword evidence="7" id="KW-0472">Membrane</keyword>
<evidence type="ECO:0000256" key="1">
    <source>
        <dbReference type="ARBA" id="ARBA00022538"/>
    </source>
</evidence>
<dbReference type="PANTHER" id="PTHR10217">
    <property type="entry name" value="VOLTAGE AND LIGAND GATED POTASSIUM CHANNEL"/>
    <property type="match status" value="1"/>
</dbReference>
<keyword evidence="2" id="KW-0597">Phosphoprotein</keyword>
<keyword evidence="7" id="KW-0812">Transmembrane</keyword>
<feature type="transmembrane region" description="Helical" evidence="7">
    <location>
        <begin position="41"/>
        <end position="59"/>
    </location>
</feature>
<dbReference type="InterPro" id="IPR003938">
    <property type="entry name" value="K_chnl_volt-dep_EAG/ELK/ERG"/>
</dbReference>
<feature type="domain" description="Cyclic nucleotide-binding" evidence="8">
    <location>
        <begin position="192"/>
        <end position="271"/>
    </location>
</feature>
<dbReference type="PANTHER" id="PTHR10217:SF435">
    <property type="entry name" value="POTASSIUM VOLTAGE-GATED CHANNEL PROTEIN EAG"/>
    <property type="match status" value="1"/>
</dbReference>
<keyword evidence="7" id="KW-1133">Transmembrane helix</keyword>
<dbReference type="Proteomes" id="UP000663865">
    <property type="component" value="Unassembled WGS sequence"/>
</dbReference>
<organism evidence="9 10">
    <name type="scientific">Rotaria socialis</name>
    <dbReference type="NCBI Taxonomy" id="392032"/>
    <lineage>
        <taxon>Eukaryota</taxon>
        <taxon>Metazoa</taxon>
        <taxon>Spiralia</taxon>
        <taxon>Gnathifera</taxon>
        <taxon>Rotifera</taxon>
        <taxon>Eurotatoria</taxon>
        <taxon>Bdelloidea</taxon>
        <taxon>Philodinida</taxon>
        <taxon>Philodinidae</taxon>
        <taxon>Rotaria</taxon>
    </lineage>
</organism>
<dbReference type="FunFam" id="2.60.120.10:FF:000009">
    <property type="entry name" value="Potassium voltage-gated channel subfamily H member 1"/>
    <property type="match status" value="1"/>
</dbReference>
<keyword evidence="3" id="KW-0631">Potassium channel</keyword>
<dbReference type="InterPro" id="IPR003949">
    <property type="entry name" value="K_chnl_volt-dep_EAG"/>
</dbReference>
<dbReference type="InterPro" id="IPR050818">
    <property type="entry name" value="KCNH_animal-type"/>
</dbReference>
<dbReference type="InterPro" id="IPR014710">
    <property type="entry name" value="RmlC-like_jellyroll"/>
</dbReference>
<evidence type="ECO:0000256" key="7">
    <source>
        <dbReference type="SAM" id="Phobius"/>
    </source>
</evidence>
<keyword evidence="4" id="KW-0813">Transport</keyword>
<sequence>MEYSWLVKMDRELHYGCIDSYGNLTAYESNGTCRKAAYVTALYYTMSSLTSIGFGNVAANSDNEKIFTCVMMLIGSLLYATIFGNVTTIFTQMYSATARYHEMLSSIREFMRLHGMPNQLNERIMDYVVSTWAMTKGIDATKVLNYCPKDMRADICVHMNRSVFNEHPAFRLASDGCLRALAVHFHINHSAPGDMLYHCGESLDMLCFIVSGSLEVIQDDEVLAILSTNDVFGDDFWSKNRDNIGQSAANVRALTYCNLHQIRRERLLEVLDFYHPFSISFARNMVLTYNLRHRVVFRKIADVKRERELAETRKNEGFDQISSDHPDH</sequence>
<keyword evidence="5" id="KW-0630">Potassium</keyword>
<comment type="caution">
    <text evidence="9">The sequence shown here is derived from an EMBL/GenBank/DDBJ whole genome shotgun (WGS) entry which is preliminary data.</text>
</comment>
<keyword evidence="6" id="KW-0407">Ion channel</keyword>
<evidence type="ECO:0000256" key="4">
    <source>
        <dbReference type="ARBA" id="ARBA00022882"/>
    </source>
</evidence>
<dbReference type="EMBL" id="CAJNYV010002985">
    <property type="protein sequence ID" value="CAF3521061.1"/>
    <property type="molecule type" value="Genomic_DNA"/>
</dbReference>
<dbReference type="GO" id="GO:0042391">
    <property type="term" value="P:regulation of membrane potential"/>
    <property type="evidence" value="ECO:0007669"/>
    <property type="project" value="TreeGrafter"/>
</dbReference>
<feature type="transmembrane region" description="Helical" evidence="7">
    <location>
        <begin position="66"/>
        <end position="86"/>
    </location>
</feature>
<evidence type="ECO:0000256" key="6">
    <source>
        <dbReference type="ARBA" id="ARBA00023303"/>
    </source>
</evidence>
<dbReference type="InterPro" id="IPR000595">
    <property type="entry name" value="cNMP-bd_dom"/>
</dbReference>
<accession>A0A818IBS8</accession>
<protein>
    <recommendedName>
        <fullName evidence="8">Cyclic nucleotide-binding domain-containing protein</fullName>
    </recommendedName>
</protein>
<dbReference type="InterPro" id="IPR013099">
    <property type="entry name" value="K_chnl_dom"/>
</dbReference>
<keyword evidence="4" id="KW-0851">Voltage-gated channel</keyword>
<reference evidence="9" key="1">
    <citation type="submission" date="2021-02" db="EMBL/GenBank/DDBJ databases">
        <authorList>
            <person name="Nowell W R."/>
        </authorList>
    </citation>
    <scope>NUCLEOTIDE SEQUENCE</scope>
</reference>
<keyword evidence="4" id="KW-0406">Ion transport</keyword>
<evidence type="ECO:0000259" key="8">
    <source>
        <dbReference type="PROSITE" id="PS50042"/>
    </source>
</evidence>
<keyword evidence="1" id="KW-0633">Potassium transport</keyword>
<dbReference type="Gene3D" id="1.10.1200.260">
    <property type="match status" value="1"/>
</dbReference>
<dbReference type="PRINTS" id="PR01464">
    <property type="entry name" value="EAGCHANNEL"/>
</dbReference>
<evidence type="ECO:0000313" key="10">
    <source>
        <dbReference type="Proteomes" id="UP000663865"/>
    </source>
</evidence>
<gene>
    <name evidence="9" type="ORF">KIK155_LOCUS16925</name>
</gene>
<dbReference type="InterPro" id="IPR018490">
    <property type="entry name" value="cNMP-bd_dom_sf"/>
</dbReference>
<evidence type="ECO:0000256" key="2">
    <source>
        <dbReference type="ARBA" id="ARBA00022553"/>
    </source>
</evidence>
<dbReference type="Pfam" id="PF00027">
    <property type="entry name" value="cNMP_binding"/>
    <property type="match status" value="1"/>
</dbReference>
<dbReference type="SUPFAM" id="SSF81324">
    <property type="entry name" value="Voltage-gated potassium channels"/>
    <property type="match status" value="1"/>
</dbReference>
<dbReference type="SUPFAM" id="SSF51206">
    <property type="entry name" value="cAMP-binding domain-like"/>
    <property type="match status" value="1"/>
</dbReference>
<evidence type="ECO:0000313" key="9">
    <source>
        <dbReference type="EMBL" id="CAF3521061.1"/>
    </source>
</evidence>
<name>A0A818IBS8_9BILA</name>
<dbReference type="FunFam" id="1.10.1200.260:FF:000003">
    <property type="entry name" value="Potassium voltage-gated channel subfamily H member 1"/>
    <property type="match status" value="1"/>
</dbReference>
<proteinExistence type="predicted"/>
<dbReference type="GO" id="GO:0005249">
    <property type="term" value="F:voltage-gated potassium channel activity"/>
    <property type="evidence" value="ECO:0007669"/>
    <property type="project" value="InterPro"/>
</dbReference>
<dbReference type="Pfam" id="PF07885">
    <property type="entry name" value="Ion_trans_2"/>
    <property type="match status" value="1"/>
</dbReference>
<dbReference type="AlphaFoldDB" id="A0A818IBS8"/>
<dbReference type="PRINTS" id="PR01463">
    <property type="entry name" value="EAGCHANLFMLY"/>
</dbReference>
<dbReference type="Gene3D" id="1.10.287.70">
    <property type="match status" value="1"/>
</dbReference>
<dbReference type="CDD" id="cd00038">
    <property type="entry name" value="CAP_ED"/>
    <property type="match status" value="1"/>
</dbReference>
<evidence type="ECO:0000256" key="5">
    <source>
        <dbReference type="ARBA" id="ARBA00022958"/>
    </source>
</evidence>
<evidence type="ECO:0000256" key="3">
    <source>
        <dbReference type="ARBA" id="ARBA00022826"/>
    </source>
</evidence>
<dbReference type="SMART" id="SM00100">
    <property type="entry name" value="cNMP"/>
    <property type="match status" value="1"/>
</dbReference>